<feature type="chain" id="PRO_5010310716" description="DUF1425 domain-containing protein" evidence="1">
    <location>
        <begin position="23"/>
        <end position="132"/>
    </location>
</feature>
<feature type="signal peptide" evidence="1">
    <location>
        <begin position="1"/>
        <end position="22"/>
    </location>
</feature>
<evidence type="ECO:0000313" key="3">
    <source>
        <dbReference type="Proteomes" id="UP000182114"/>
    </source>
</evidence>
<protein>
    <recommendedName>
        <fullName evidence="4">DUF1425 domain-containing protein</fullName>
    </recommendedName>
</protein>
<evidence type="ECO:0000313" key="2">
    <source>
        <dbReference type="EMBL" id="SDF33746.1"/>
    </source>
</evidence>
<accession>A0A1G7K9B2</accession>
<keyword evidence="3" id="KW-1185">Reference proteome</keyword>
<proteinExistence type="predicted"/>
<dbReference type="RefSeq" id="WP_139150276.1">
    <property type="nucleotide sequence ID" value="NZ_FNBD01000012.1"/>
</dbReference>
<dbReference type="Proteomes" id="UP000182114">
    <property type="component" value="Unassembled WGS sequence"/>
</dbReference>
<sequence>MKTKILLLLIASLMFSYKTSYGQTNENNTEIHTADKINARLIICSGLSEKNVPLDDLKEINIKEDGKVILYVKWFNLKNKSYVTSMDFLDVNGNYLAQSSEYKFKNKKKTHNTWNSRKFNKIIVPEGIVKIR</sequence>
<evidence type="ECO:0000256" key="1">
    <source>
        <dbReference type="SAM" id="SignalP"/>
    </source>
</evidence>
<evidence type="ECO:0008006" key="4">
    <source>
        <dbReference type="Google" id="ProtNLM"/>
    </source>
</evidence>
<gene>
    <name evidence="2" type="ORF">SAMN04487992_1121</name>
</gene>
<dbReference type="EMBL" id="FNBD01000012">
    <property type="protein sequence ID" value="SDF33746.1"/>
    <property type="molecule type" value="Genomic_DNA"/>
</dbReference>
<reference evidence="3" key="1">
    <citation type="submission" date="2016-10" db="EMBL/GenBank/DDBJ databases">
        <authorList>
            <person name="Varghese N."/>
            <person name="Submissions S."/>
        </authorList>
    </citation>
    <scope>NUCLEOTIDE SEQUENCE [LARGE SCALE GENOMIC DNA]</scope>
    <source>
        <strain evidence="3">DSM 24729</strain>
    </source>
</reference>
<feature type="non-terminal residue" evidence="2">
    <location>
        <position position="132"/>
    </location>
</feature>
<organism evidence="2 3">
    <name type="scientific">Cellulophaga baltica</name>
    <dbReference type="NCBI Taxonomy" id="76594"/>
    <lineage>
        <taxon>Bacteria</taxon>
        <taxon>Pseudomonadati</taxon>
        <taxon>Bacteroidota</taxon>
        <taxon>Flavobacteriia</taxon>
        <taxon>Flavobacteriales</taxon>
        <taxon>Flavobacteriaceae</taxon>
        <taxon>Cellulophaga</taxon>
    </lineage>
</organism>
<dbReference type="AlphaFoldDB" id="A0A1G7K9B2"/>
<keyword evidence="1" id="KW-0732">Signal</keyword>
<name>A0A1G7K9B2_9FLAO</name>